<accession>A0A0A5I315</accession>
<comment type="similarity">
    <text evidence="1">Belongs to the metallo-dependent hydrolases superfamily. Adenine deaminase family.</text>
</comment>
<gene>
    <name evidence="7" type="ORF">N781_08280</name>
</gene>
<sequence length="578" mass="66197">MSYHYPWRNRKLREHTAVLDGDVAPTYVLTNATYLNVFLKQWLTENIWIYEDRIVYVGEKLPKYDEGTTYMDCSESYIVPGYIEPHAHPFQLYNPHSLQQYASRTGTTSTVNDNISLLFLTERKKAFSLIEAVNETPFSLYWWCRFDSQSHLQNAEPYFNERTILSWLNHPYVVQGGELTSWPDILKDDDRALKWMQEAKVVRKQIEGHFPGASERTLTKMKLLGTDGDHEAMTGQEVYERLRLGYTVALRHSSIRPDLPKLLEELKAYNLQSYDRLLLTTDGSTPSFYRDGLMNVCIKKAIEGGVPIEDAYAMATYNVARHFTLDHLLGSIGPGRVAHLNFLSAKDHPTPHSVMAKGQWVVKDDKVVQEESSMDWDSYGLAPLNLQWDVSEEDLTFSIPMGLELMNNVLMKPYAITTEYDEGQSMMTDEAFIMLLNRDGRWKVNTMIKGFTDTLGGLVSSYSNTGDFIFIGKKRSDMLLAFQRMKELGGGIVLAHEGEIVYELPLPIGGMMSDFSFEVLMKKESELKEQLAQHGYSYSDPVYTLLFLSSTHLPYIRITPKGIVHVKKKEVLFPAIMR</sequence>
<evidence type="ECO:0000259" key="6">
    <source>
        <dbReference type="Pfam" id="PF13382"/>
    </source>
</evidence>
<comment type="caution">
    <text evidence="7">The sequence shown here is derived from an EMBL/GenBank/DDBJ whole genome shotgun (WGS) entry which is preliminary data.</text>
</comment>
<feature type="domain" description="Amidohydrolase-related" evidence="5">
    <location>
        <begin position="77"/>
        <end position="361"/>
    </location>
</feature>
<dbReference type="eggNOG" id="COG1001">
    <property type="taxonomic scope" value="Bacteria"/>
</dbReference>
<dbReference type="InterPro" id="IPR006680">
    <property type="entry name" value="Amidohydro-rel"/>
</dbReference>
<dbReference type="InterPro" id="IPR032466">
    <property type="entry name" value="Metal_Hydrolase"/>
</dbReference>
<feature type="domain" description="Adenine deaminase C-terminal" evidence="6">
    <location>
        <begin position="425"/>
        <end position="569"/>
    </location>
</feature>
<dbReference type="Pfam" id="PF01979">
    <property type="entry name" value="Amidohydro_1"/>
    <property type="match status" value="1"/>
</dbReference>
<dbReference type="Proteomes" id="UP000030528">
    <property type="component" value="Unassembled WGS sequence"/>
</dbReference>
<evidence type="ECO:0000313" key="7">
    <source>
        <dbReference type="EMBL" id="KGX90232.1"/>
    </source>
</evidence>
<evidence type="ECO:0000256" key="3">
    <source>
        <dbReference type="ARBA" id="ARBA00022801"/>
    </source>
</evidence>
<proteinExistence type="inferred from homology"/>
<dbReference type="Gene3D" id="2.30.40.10">
    <property type="entry name" value="Urease, subunit C, domain 1"/>
    <property type="match status" value="1"/>
</dbReference>
<protein>
    <recommendedName>
        <fullName evidence="2">adenine deaminase</fullName>
        <ecNumber evidence="2">3.5.4.2</ecNumber>
    </recommendedName>
</protein>
<dbReference type="AlphaFoldDB" id="A0A0A5I315"/>
<dbReference type="PANTHER" id="PTHR11113:SF6">
    <property type="entry name" value="ADENINE DEAMINASE YERA-RELATED"/>
    <property type="match status" value="1"/>
</dbReference>
<dbReference type="SUPFAM" id="SSF51556">
    <property type="entry name" value="Metallo-dependent hydrolases"/>
    <property type="match status" value="1"/>
</dbReference>
<evidence type="ECO:0000256" key="4">
    <source>
        <dbReference type="ARBA" id="ARBA00047720"/>
    </source>
</evidence>
<evidence type="ECO:0000256" key="2">
    <source>
        <dbReference type="ARBA" id="ARBA00012782"/>
    </source>
</evidence>
<dbReference type="STRING" id="1385510.GCA_000425205_03383"/>
<dbReference type="Gene3D" id="3.20.20.140">
    <property type="entry name" value="Metal-dependent hydrolases"/>
    <property type="match status" value="1"/>
</dbReference>
<dbReference type="GO" id="GO:0000034">
    <property type="term" value="F:adenine deaminase activity"/>
    <property type="evidence" value="ECO:0007669"/>
    <property type="project" value="UniProtKB-EC"/>
</dbReference>
<organism evidence="7 8">
    <name type="scientific">Pontibacillus halophilus JSM 076056 = DSM 19796</name>
    <dbReference type="NCBI Taxonomy" id="1385510"/>
    <lineage>
        <taxon>Bacteria</taxon>
        <taxon>Bacillati</taxon>
        <taxon>Bacillota</taxon>
        <taxon>Bacilli</taxon>
        <taxon>Bacillales</taxon>
        <taxon>Bacillaceae</taxon>
        <taxon>Pontibacillus</taxon>
    </lineage>
</organism>
<dbReference type="PANTHER" id="PTHR11113">
    <property type="entry name" value="N-ACETYLGLUCOSAMINE-6-PHOSPHATE DEACETYLASE"/>
    <property type="match status" value="1"/>
</dbReference>
<dbReference type="RefSeq" id="WP_026801578.1">
    <property type="nucleotide sequence ID" value="NZ_AULI01000019.1"/>
</dbReference>
<keyword evidence="8" id="KW-1185">Reference proteome</keyword>
<reference evidence="7 8" key="1">
    <citation type="submission" date="2013-08" db="EMBL/GenBank/DDBJ databases">
        <authorList>
            <person name="Huang J."/>
            <person name="Wang G."/>
        </authorList>
    </citation>
    <scope>NUCLEOTIDE SEQUENCE [LARGE SCALE GENOMIC DNA]</scope>
    <source>
        <strain evidence="7 8">JSM 076056</strain>
    </source>
</reference>
<keyword evidence="3" id="KW-0378">Hydrolase</keyword>
<comment type="catalytic activity">
    <reaction evidence="4">
        <text>adenine + H2O + H(+) = hypoxanthine + NH4(+)</text>
        <dbReference type="Rhea" id="RHEA:23688"/>
        <dbReference type="ChEBI" id="CHEBI:15377"/>
        <dbReference type="ChEBI" id="CHEBI:15378"/>
        <dbReference type="ChEBI" id="CHEBI:16708"/>
        <dbReference type="ChEBI" id="CHEBI:17368"/>
        <dbReference type="ChEBI" id="CHEBI:28938"/>
        <dbReference type="EC" id="3.5.4.2"/>
    </reaction>
</comment>
<dbReference type="Pfam" id="PF13382">
    <property type="entry name" value="Adenine_deam_C"/>
    <property type="match status" value="1"/>
</dbReference>
<dbReference type="InterPro" id="IPR011059">
    <property type="entry name" value="Metal-dep_hydrolase_composite"/>
</dbReference>
<dbReference type="EC" id="3.5.4.2" evidence="2"/>
<dbReference type="SUPFAM" id="SSF51338">
    <property type="entry name" value="Composite domain of metallo-dependent hydrolases"/>
    <property type="match status" value="1"/>
</dbReference>
<dbReference type="OrthoDB" id="9775607at2"/>
<evidence type="ECO:0000313" key="8">
    <source>
        <dbReference type="Proteomes" id="UP000030528"/>
    </source>
</evidence>
<evidence type="ECO:0000259" key="5">
    <source>
        <dbReference type="Pfam" id="PF01979"/>
    </source>
</evidence>
<name>A0A0A5I315_9BACI</name>
<evidence type="ECO:0000256" key="1">
    <source>
        <dbReference type="ARBA" id="ARBA00006773"/>
    </source>
</evidence>
<dbReference type="EMBL" id="AVPE01000016">
    <property type="protein sequence ID" value="KGX90232.1"/>
    <property type="molecule type" value="Genomic_DNA"/>
</dbReference>
<dbReference type="InterPro" id="IPR026912">
    <property type="entry name" value="Adenine_deam_C"/>
</dbReference>